<feature type="compositionally biased region" description="Pro residues" evidence="13">
    <location>
        <begin position="24"/>
        <end position="40"/>
    </location>
</feature>
<evidence type="ECO:0000256" key="1">
    <source>
        <dbReference type="ARBA" id="ARBA00004123"/>
    </source>
</evidence>
<evidence type="ECO:0000256" key="13">
    <source>
        <dbReference type="SAM" id="MobiDB-lite"/>
    </source>
</evidence>
<evidence type="ECO:0000256" key="3">
    <source>
        <dbReference type="ARBA" id="ARBA00022737"/>
    </source>
</evidence>
<feature type="domain" description="C2H2-type" evidence="14">
    <location>
        <begin position="395"/>
        <end position="424"/>
    </location>
</feature>
<dbReference type="GO" id="GO:0003713">
    <property type="term" value="F:transcription coactivator activity"/>
    <property type="evidence" value="ECO:0007669"/>
    <property type="project" value="UniProtKB-ARBA"/>
</dbReference>
<feature type="domain" description="C2H2-type" evidence="14">
    <location>
        <begin position="274"/>
        <end position="303"/>
    </location>
</feature>
<dbReference type="FunFam" id="3.30.160.60:FF:000872">
    <property type="entry name" value="zinc finger X-linked protein ZXDB"/>
    <property type="match status" value="1"/>
</dbReference>
<evidence type="ECO:0000256" key="8">
    <source>
        <dbReference type="ARBA" id="ARBA00023163"/>
    </source>
</evidence>
<dbReference type="GO" id="GO:0070742">
    <property type="term" value="F:C2H2 zinc finger domain binding"/>
    <property type="evidence" value="ECO:0007669"/>
    <property type="project" value="UniProtKB-ARBA"/>
</dbReference>
<comment type="function">
    <text evidence="10">Cooperates with CIITA to promote transcription of MHC class I and MHC class II genes.</text>
</comment>
<evidence type="ECO:0000256" key="12">
    <source>
        <dbReference type="PROSITE-ProRule" id="PRU00042"/>
    </source>
</evidence>
<evidence type="ECO:0000313" key="16">
    <source>
        <dbReference type="Proteomes" id="UP001333110"/>
    </source>
</evidence>
<feature type="domain" description="C2H2-type" evidence="14">
    <location>
        <begin position="334"/>
        <end position="362"/>
    </location>
</feature>
<dbReference type="SMART" id="SM00355">
    <property type="entry name" value="ZnF_C2H2"/>
    <property type="match status" value="10"/>
</dbReference>
<proteinExistence type="inferred from homology"/>
<keyword evidence="3" id="KW-0677">Repeat</keyword>
<dbReference type="EMBL" id="JAUNZN010000010">
    <property type="protein sequence ID" value="KAK4815251.1"/>
    <property type="molecule type" value="Genomic_DNA"/>
</dbReference>
<sequence length="924" mass="96590">METQGLPAAEAARARPGAQHGGPAAPPAAPRRPPPPPPDWEPAAAAASSSSAASTAASGLYVSFPVLLVEEKPEPGASPAPSPCAPPAGPAPDNDGLLLVFNVVRGAAEAGPGGGEAGRARPGPPPAEPPEEVPGSAPPPPPPPPPPPLPPAGGDGDGDGGGAEDGSFSGTITINNQSLVVRIENGVLTLGPGAEQAAGAAPPPAPPPPPPPPAASPAEPPGGPRPRSPPAFPCPEPRCGEAFPRKQQLRLHRLSAHGGGEDGRGAAGAAARPFGCPVPGCAWSFATAYKLRRHLHSHDKLRPFACAAPGCAKRFTTVYNLRAHSRAHEQEAAHKCEACGQRFPSAARLAAHRRRSHLEPERPYRCDFPGCERTFITVSALFSHNRAHFREQEQFSCSFPGCNKQYDKACRLKIHMRSHTGERPFICDFEGCGWSFTSMSKLLRHKRKHEDDRRFMCPVEGCGKSFTRAEHLKGHSITHLGTKPFECPVEGCCAKFSARSSLYIHSKKHLQDVDSLKTRCPVSSCNKLFTSKHSMKTHMVKQHNFSPDLLTQLEATSSLTPSSELTSPGQSDLSNIDLVSLFSNVSSSNSGIATDMALVNSGIVTIDVASVGSTLGGNLPVSNNSLSQAVDPLILVASSDMPQSLDSSLLLGTSATVLQQSTLNLDDVQTVNAEALGSLASLSVRNSSQDVHGLTSSNNLAIDTATLTPSSSLGGTNVPELLTPTKVERNLLPSSDVVGQQEGSKVVTQFVFSNPPGSYSAQKEMDLGTVTGSSFLESSGSARTDYRAIQLAKKRKQKGNGSSTGASGSGQRKSKGGKVSPTNFPSSTPGSRLGGNIVLPNGGLTIRDPATGAQYVQIQLLQDDSPGEGDLPFQLSSQSSSSHSQLTVDLPVHILQEPHNSTEDDAGSDNSQFTGSTINLQDLE</sequence>
<dbReference type="Pfam" id="PF13912">
    <property type="entry name" value="zf-C2H2_6"/>
    <property type="match status" value="2"/>
</dbReference>
<feature type="compositionally biased region" description="Polar residues" evidence="13">
    <location>
        <begin position="908"/>
        <end position="924"/>
    </location>
</feature>
<accession>A0AAN7S0L1</accession>
<feature type="region of interest" description="Disordered" evidence="13">
    <location>
        <begin position="72"/>
        <end position="170"/>
    </location>
</feature>
<feature type="compositionally biased region" description="Low complexity" evidence="13">
    <location>
        <begin position="41"/>
        <end position="56"/>
    </location>
</feature>
<dbReference type="PANTHER" id="PTHR46179:SF5">
    <property type="entry name" value="ZINC FINGER PROTEIN ZXDC"/>
    <property type="match status" value="1"/>
</dbReference>
<feature type="compositionally biased region" description="Pro residues" evidence="13">
    <location>
        <begin position="201"/>
        <end position="236"/>
    </location>
</feature>
<keyword evidence="7" id="KW-0010">Activator</keyword>
<dbReference type="Pfam" id="PF00096">
    <property type="entry name" value="zf-C2H2"/>
    <property type="match status" value="3"/>
</dbReference>
<evidence type="ECO:0000256" key="4">
    <source>
        <dbReference type="ARBA" id="ARBA00022771"/>
    </source>
</evidence>
<keyword evidence="2" id="KW-0479">Metal-binding</keyword>
<keyword evidence="16" id="KW-1185">Reference proteome</keyword>
<feature type="domain" description="C2H2-type" evidence="14">
    <location>
        <begin position="455"/>
        <end position="484"/>
    </location>
</feature>
<keyword evidence="9" id="KW-0539">Nucleus</keyword>
<comment type="subcellular location">
    <subcellularLocation>
        <location evidence="1">Nucleus</location>
    </subcellularLocation>
</comment>
<feature type="compositionally biased region" description="Low complexity" evidence="13">
    <location>
        <begin position="7"/>
        <end position="23"/>
    </location>
</feature>
<feature type="compositionally biased region" description="Pro residues" evidence="13">
    <location>
        <begin position="76"/>
        <end position="90"/>
    </location>
</feature>
<feature type="region of interest" description="Disordered" evidence="13">
    <location>
        <begin position="792"/>
        <end position="836"/>
    </location>
</feature>
<feature type="domain" description="C2H2-type" evidence="14">
    <location>
        <begin position="425"/>
        <end position="454"/>
    </location>
</feature>
<gene>
    <name evidence="15" type="ORF">QYF61_023698</name>
</gene>
<feature type="compositionally biased region" description="Pro residues" evidence="13">
    <location>
        <begin position="136"/>
        <end position="151"/>
    </location>
</feature>
<dbReference type="InterPro" id="IPR013087">
    <property type="entry name" value="Znf_C2H2_type"/>
</dbReference>
<dbReference type="InterPro" id="IPR036236">
    <property type="entry name" value="Znf_C2H2_sf"/>
</dbReference>
<evidence type="ECO:0000256" key="7">
    <source>
        <dbReference type="ARBA" id="ARBA00023159"/>
    </source>
</evidence>
<dbReference type="InterPro" id="IPR051061">
    <property type="entry name" value="Zinc_finger_trans_reg"/>
</dbReference>
<evidence type="ECO:0000256" key="10">
    <source>
        <dbReference type="ARBA" id="ARBA00053079"/>
    </source>
</evidence>
<evidence type="ECO:0000256" key="2">
    <source>
        <dbReference type="ARBA" id="ARBA00022723"/>
    </source>
</evidence>
<evidence type="ECO:0000256" key="9">
    <source>
        <dbReference type="ARBA" id="ARBA00023242"/>
    </source>
</evidence>
<feature type="compositionally biased region" description="Polar residues" evidence="13">
    <location>
        <begin position="820"/>
        <end position="830"/>
    </location>
</feature>
<dbReference type="SUPFAM" id="SSF57667">
    <property type="entry name" value="beta-beta-alpha zinc fingers"/>
    <property type="match status" value="4"/>
</dbReference>
<feature type="domain" description="C2H2-type" evidence="14">
    <location>
        <begin position="232"/>
        <end position="262"/>
    </location>
</feature>
<feature type="region of interest" description="Disordered" evidence="13">
    <location>
        <begin position="867"/>
        <end position="924"/>
    </location>
</feature>
<dbReference type="PROSITE" id="PS50157">
    <property type="entry name" value="ZINC_FINGER_C2H2_2"/>
    <property type="match status" value="9"/>
</dbReference>
<feature type="region of interest" description="Disordered" evidence="13">
    <location>
        <begin position="1"/>
        <end position="56"/>
    </location>
</feature>
<dbReference type="AlphaFoldDB" id="A0AAN7S0L1"/>
<evidence type="ECO:0000313" key="15">
    <source>
        <dbReference type="EMBL" id="KAK4815251.1"/>
    </source>
</evidence>
<dbReference type="PROSITE" id="PS00028">
    <property type="entry name" value="ZINC_FINGER_C2H2_1"/>
    <property type="match status" value="10"/>
</dbReference>
<reference evidence="15 16" key="1">
    <citation type="journal article" date="2023" name="J. Hered.">
        <title>Chromosome-level genome of the wood stork (Mycteria americana) provides insight into avian chromosome evolution.</title>
        <authorList>
            <person name="Flamio R. Jr."/>
            <person name="Ramstad K.M."/>
        </authorList>
    </citation>
    <scope>NUCLEOTIDE SEQUENCE [LARGE SCALE GENOMIC DNA]</scope>
    <source>
        <strain evidence="15">JAX WOST 10</strain>
    </source>
</reference>
<evidence type="ECO:0000256" key="5">
    <source>
        <dbReference type="ARBA" id="ARBA00022833"/>
    </source>
</evidence>
<dbReference type="FunFam" id="3.30.160.60:FF:000257">
    <property type="entry name" value="ZXD family zinc finger C"/>
    <property type="match status" value="1"/>
</dbReference>
<feature type="compositionally biased region" description="Low complexity" evidence="13">
    <location>
        <begin position="799"/>
        <end position="811"/>
    </location>
</feature>
<keyword evidence="5" id="KW-0862">Zinc</keyword>
<feature type="compositionally biased region" description="Gly residues" evidence="13">
    <location>
        <begin position="153"/>
        <end position="164"/>
    </location>
</feature>
<feature type="region of interest" description="Disordered" evidence="13">
    <location>
        <begin position="193"/>
        <end position="241"/>
    </location>
</feature>
<keyword evidence="8" id="KW-0804">Transcription</keyword>
<comment type="similarity">
    <text evidence="11">Belongs to the ZXD family.</text>
</comment>
<keyword evidence="6" id="KW-0805">Transcription regulation</keyword>
<dbReference type="Proteomes" id="UP001333110">
    <property type="component" value="Unassembled WGS sequence"/>
</dbReference>
<dbReference type="FunFam" id="3.30.160.60:FF:000543">
    <property type="entry name" value="Zinc finger protein 384 like"/>
    <property type="match status" value="1"/>
</dbReference>
<dbReference type="GO" id="GO:0008270">
    <property type="term" value="F:zinc ion binding"/>
    <property type="evidence" value="ECO:0007669"/>
    <property type="project" value="UniProtKB-KW"/>
</dbReference>
<evidence type="ECO:0000256" key="11">
    <source>
        <dbReference type="ARBA" id="ARBA00061186"/>
    </source>
</evidence>
<feature type="compositionally biased region" description="Low complexity" evidence="13">
    <location>
        <begin position="874"/>
        <end position="886"/>
    </location>
</feature>
<feature type="domain" description="C2H2-type" evidence="14">
    <location>
        <begin position="364"/>
        <end position="393"/>
    </location>
</feature>
<dbReference type="FunFam" id="3.30.160.60:FF:000499">
    <property type="entry name" value="ZXD family zinc finger C"/>
    <property type="match status" value="1"/>
</dbReference>
<dbReference type="PANTHER" id="PTHR46179">
    <property type="entry name" value="ZINC FINGER PROTEIN"/>
    <property type="match status" value="1"/>
</dbReference>
<protein>
    <recommendedName>
        <fullName evidence="14">C2H2-type domain-containing protein</fullName>
    </recommendedName>
</protein>
<name>A0AAN7S0L1_MYCAM</name>
<feature type="domain" description="C2H2-type" evidence="14">
    <location>
        <begin position="485"/>
        <end position="514"/>
    </location>
</feature>
<evidence type="ECO:0000256" key="6">
    <source>
        <dbReference type="ARBA" id="ARBA00023015"/>
    </source>
</evidence>
<feature type="domain" description="C2H2-type" evidence="14">
    <location>
        <begin position="304"/>
        <end position="333"/>
    </location>
</feature>
<comment type="caution">
    <text evidence="15">The sequence shown here is derived from an EMBL/GenBank/DDBJ whole genome shotgun (WGS) entry which is preliminary data.</text>
</comment>
<dbReference type="GO" id="GO:0005634">
    <property type="term" value="C:nucleus"/>
    <property type="evidence" value="ECO:0007669"/>
    <property type="project" value="UniProtKB-SubCell"/>
</dbReference>
<dbReference type="GO" id="GO:0006357">
    <property type="term" value="P:regulation of transcription by RNA polymerase II"/>
    <property type="evidence" value="ECO:0007669"/>
    <property type="project" value="TreeGrafter"/>
</dbReference>
<organism evidence="15 16">
    <name type="scientific">Mycteria americana</name>
    <name type="common">Wood stork</name>
    <dbReference type="NCBI Taxonomy" id="33587"/>
    <lineage>
        <taxon>Eukaryota</taxon>
        <taxon>Metazoa</taxon>
        <taxon>Chordata</taxon>
        <taxon>Craniata</taxon>
        <taxon>Vertebrata</taxon>
        <taxon>Euteleostomi</taxon>
        <taxon>Archelosauria</taxon>
        <taxon>Archosauria</taxon>
        <taxon>Dinosauria</taxon>
        <taxon>Saurischia</taxon>
        <taxon>Theropoda</taxon>
        <taxon>Coelurosauria</taxon>
        <taxon>Aves</taxon>
        <taxon>Neognathae</taxon>
        <taxon>Neoaves</taxon>
        <taxon>Aequornithes</taxon>
        <taxon>Ciconiiformes</taxon>
        <taxon>Ciconiidae</taxon>
        <taxon>Mycteria</taxon>
    </lineage>
</organism>
<evidence type="ECO:0000259" key="14">
    <source>
        <dbReference type="PROSITE" id="PS50157"/>
    </source>
</evidence>
<dbReference type="Gene3D" id="3.30.160.60">
    <property type="entry name" value="Classic Zinc Finger"/>
    <property type="match status" value="7"/>
</dbReference>
<keyword evidence="4 12" id="KW-0863">Zinc-finger</keyword>